<dbReference type="AlphaFoldDB" id="A0A7I8V590"/>
<evidence type="ECO:0000313" key="3">
    <source>
        <dbReference type="EMBL" id="CAD5110693.1"/>
    </source>
</evidence>
<evidence type="ECO:0000259" key="2">
    <source>
        <dbReference type="SMART" id="SM00597"/>
    </source>
</evidence>
<feature type="region of interest" description="Disordered" evidence="1">
    <location>
        <begin position="126"/>
        <end position="163"/>
    </location>
</feature>
<name>A0A7I8V590_9ANNE</name>
<dbReference type="Proteomes" id="UP000549394">
    <property type="component" value="Unassembled WGS sequence"/>
</dbReference>
<feature type="region of interest" description="Disordered" evidence="1">
    <location>
        <begin position="29"/>
        <end position="49"/>
    </location>
</feature>
<dbReference type="SMART" id="SM00597">
    <property type="entry name" value="ZnF_TTF"/>
    <property type="match status" value="2"/>
</dbReference>
<dbReference type="InterPro" id="IPR006580">
    <property type="entry name" value="Znf_TTF"/>
</dbReference>
<organism evidence="3 4">
    <name type="scientific">Dimorphilus gyrociliatus</name>
    <dbReference type="NCBI Taxonomy" id="2664684"/>
    <lineage>
        <taxon>Eukaryota</taxon>
        <taxon>Metazoa</taxon>
        <taxon>Spiralia</taxon>
        <taxon>Lophotrochozoa</taxon>
        <taxon>Annelida</taxon>
        <taxon>Polychaeta</taxon>
        <taxon>Polychaeta incertae sedis</taxon>
        <taxon>Dinophilidae</taxon>
        <taxon>Dimorphilus</taxon>
    </lineage>
</organism>
<dbReference type="EMBL" id="CAJFCJ010000001">
    <property type="protein sequence ID" value="CAD5110693.1"/>
    <property type="molecule type" value="Genomic_DNA"/>
</dbReference>
<feature type="compositionally biased region" description="Polar residues" evidence="1">
    <location>
        <begin position="130"/>
        <end position="145"/>
    </location>
</feature>
<dbReference type="PANTHER" id="PTHR46880">
    <property type="entry name" value="RAS-ASSOCIATING DOMAIN-CONTAINING PROTEIN"/>
    <property type="match status" value="1"/>
</dbReference>
<feature type="domain" description="TTF-type" evidence="2">
    <location>
        <begin position="221"/>
        <end position="302"/>
    </location>
</feature>
<reference evidence="3 4" key="1">
    <citation type="submission" date="2020-08" db="EMBL/GenBank/DDBJ databases">
        <authorList>
            <person name="Hejnol A."/>
        </authorList>
    </citation>
    <scope>NUCLEOTIDE SEQUENCE [LARGE SCALE GENOMIC DNA]</scope>
</reference>
<evidence type="ECO:0000313" key="4">
    <source>
        <dbReference type="Proteomes" id="UP000549394"/>
    </source>
</evidence>
<comment type="caution">
    <text evidence="3">The sequence shown here is derived from an EMBL/GenBank/DDBJ whole genome shotgun (WGS) entry which is preliminary data.</text>
</comment>
<accession>A0A7I8V590</accession>
<gene>
    <name evidence="3" type="ORF">DGYR_LOCUS63</name>
</gene>
<evidence type="ECO:0000256" key="1">
    <source>
        <dbReference type="SAM" id="MobiDB-lite"/>
    </source>
</evidence>
<dbReference type="Pfam" id="PF25431">
    <property type="entry name" value="zf-C17orf113"/>
    <property type="match status" value="2"/>
</dbReference>
<protein>
    <submittedName>
        <fullName evidence="3">DgyrCDS70</fullName>
    </submittedName>
</protein>
<keyword evidence="4" id="KW-1185">Reference proteome</keyword>
<dbReference type="InterPro" id="IPR057456">
    <property type="entry name" value="Znf_C17orf113"/>
</dbReference>
<dbReference type="PANTHER" id="PTHR46880:SF5">
    <property type="entry name" value="DUF4371 DOMAIN-CONTAINING PROTEIN"/>
    <property type="match status" value="1"/>
</dbReference>
<dbReference type="OrthoDB" id="6159421at2759"/>
<feature type="domain" description="TTF-type" evidence="2">
    <location>
        <begin position="50"/>
        <end position="124"/>
    </location>
</feature>
<sequence length="620" mass="70248">MTTIQSSATVPPHLGSFVDRQIEAALLRRASPIDDKGADSDSSGGSRTPQRRLLQDHWFEQFPWLELDREQNLFFCRFCVSTGKENVFTKGKPLENPKKDHFVKHQSCGEHLKAEIDYAHAKSAVDSLPLTPNTNDSGSESQTDSPAPKRRRQETSQTSPAKLQQNQLAAQLFAMQTDPAFLMQQYVAALYGLQSGLSLPSPMAVKKEEKTRMRGSSNKDGKRRFQEYWFDQFPWLKLDPGTQLFFCKYCRDTGRNNSFAEGKKIVKNPKKHHFVQHQMTADHQGAVAALGLPPDNIKNIVKKRNTDKSFTSLIHQKPSVLNTPTPSPPPTQVPLDLTNVRPSSEELLISWKKEFSWLQPVAGRNAVVCIICKQFAPATSTSAWCKFVTVPSSKDSLYSHENSEEHQQAVQTASYPSFFKRQFNSTLISDCGSDTDSVQSNDFEGHRQRAHSRKTISKWLKAYSWLRHNAEKDLYTCSVCKEGEWAKGIEAFRIERENIVRHDEEEVHRNQKISLKKKNSILDDLLALKSACQSSESLPRVDWFMEFNWLQLSPGSILHCRFCKNAEEQNVEDDLSGTGLPLDSADRITFEIHEQSDLHKTLIGLKAESSYEDLPDSAIC</sequence>
<proteinExistence type="predicted"/>